<gene>
    <name evidence="10" type="ORF">EGW08_012632</name>
</gene>
<dbReference type="InterPro" id="IPR001723">
    <property type="entry name" value="Nuclear_hrmn_rcpt"/>
</dbReference>
<keyword evidence="7" id="KW-0675">Receptor</keyword>
<keyword evidence="3" id="KW-0862">Zinc</keyword>
<feature type="non-terminal residue" evidence="10">
    <location>
        <position position="1"/>
    </location>
</feature>
<evidence type="ECO:0000256" key="2">
    <source>
        <dbReference type="ARBA" id="ARBA00022771"/>
    </source>
</evidence>
<keyword evidence="8" id="KW-0539">Nucleus</keyword>
<dbReference type="Gene3D" id="1.10.565.10">
    <property type="entry name" value="Retinoid X Receptor"/>
    <property type="match status" value="1"/>
</dbReference>
<keyword evidence="1" id="KW-0479">Metal-binding</keyword>
<dbReference type="PRINTS" id="PR00398">
    <property type="entry name" value="STRDHORMONER"/>
</dbReference>
<dbReference type="SUPFAM" id="SSF57716">
    <property type="entry name" value="Glucocorticoid receptor-like (DNA-binding domain)"/>
    <property type="match status" value="1"/>
</dbReference>
<evidence type="ECO:0000313" key="11">
    <source>
        <dbReference type="Proteomes" id="UP000271974"/>
    </source>
</evidence>
<dbReference type="STRING" id="188477.A0A3S0ZPC5"/>
<comment type="caution">
    <text evidence="10">The sequence shown here is derived from an EMBL/GenBank/DDBJ whole genome shotgun (WGS) entry which is preliminary data.</text>
</comment>
<keyword evidence="4" id="KW-0805">Transcription regulation</keyword>
<dbReference type="PANTHER" id="PTHR24082">
    <property type="entry name" value="NUCLEAR HORMONE RECEPTOR"/>
    <property type="match status" value="1"/>
</dbReference>
<protein>
    <recommendedName>
        <fullName evidence="9">Nuclear receptor domain-containing protein</fullName>
    </recommendedName>
</protein>
<dbReference type="SMART" id="SM00399">
    <property type="entry name" value="ZnF_C4"/>
    <property type="match status" value="1"/>
</dbReference>
<evidence type="ECO:0000256" key="1">
    <source>
        <dbReference type="ARBA" id="ARBA00022723"/>
    </source>
</evidence>
<name>A0A3S0ZPC5_ELYCH</name>
<accession>A0A3S0ZPC5</accession>
<dbReference type="OrthoDB" id="5771769at2759"/>
<evidence type="ECO:0000313" key="10">
    <source>
        <dbReference type="EMBL" id="RUS79607.1"/>
    </source>
</evidence>
<organism evidence="10 11">
    <name type="scientific">Elysia chlorotica</name>
    <name type="common">Eastern emerald elysia</name>
    <name type="synonym">Sea slug</name>
    <dbReference type="NCBI Taxonomy" id="188477"/>
    <lineage>
        <taxon>Eukaryota</taxon>
        <taxon>Metazoa</taxon>
        <taxon>Spiralia</taxon>
        <taxon>Lophotrochozoa</taxon>
        <taxon>Mollusca</taxon>
        <taxon>Gastropoda</taxon>
        <taxon>Heterobranchia</taxon>
        <taxon>Euthyneura</taxon>
        <taxon>Panpulmonata</taxon>
        <taxon>Sacoglossa</taxon>
        <taxon>Placobranchoidea</taxon>
        <taxon>Plakobranchidae</taxon>
        <taxon>Elysia</taxon>
    </lineage>
</organism>
<sequence>QGFFRRSLIRNGDYSCQGTGNCPIAVNRRKSCGKCRYNRCLEVGMSKEAIKTGRYTYQKRNQDSLEIQILERVKQETGLDSTQLADIKDPLELLRRSDDIMTNRIGDQDRNNAECLSPQDMKSTKDAERCRLQDEIFGQMGIVEYEEHQRIYDSTGLDVDNRLSSIDHVAELMDADIRHYIAFLKTIPGFRSFSVSDQTALVKGE</sequence>
<dbReference type="AlphaFoldDB" id="A0A3S0ZPC5"/>
<evidence type="ECO:0000259" key="9">
    <source>
        <dbReference type="PROSITE" id="PS51030"/>
    </source>
</evidence>
<feature type="domain" description="Nuclear receptor" evidence="9">
    <location>
        <begin position="1"/>
        <end position="52"/>
    </location>
</feature>
<keyword evidence="6" id="KW-0804">Transcription</keyword>
<evidence type="ECO:0000256" key="6">
    <source>
        <dbReference type="ARBA" id="ARBA00023163"/>
    </source>
</evidence>
<dbReference type="InterPro" id="IPR035500">
    <property type="entry name" value="NHR-like_dom_sf"/>
</dbReference>
<proteinExistence type="predicted"/>
<dbReference type="Gene3D" id="3.30.50.10">
    <property type="entry name" value="Erythroid Transcription Factor GATA-1, subunit A"/>
    <property type="match status" value="1"/>
</dbReference>
<dbReference type="EMBL" id="RQTK01000440">
    <property type="protein sequence ID" value="RUS79607.1"/>
    <property type="molecule type" value="Genomic_DNA"/>
</dbReference>
<evidence type="ECO:0000256" key="7">
    <source>
        <dbReference type="ARBA" id="ARBA00023170"/>
    </source>
</evidence>
<dbReference type="GO" id="GO:0008270">
    <property type="term" value="F:zinc ion binding"/>
    <property type="evidence" value="ECO:0007669"/>
    <property type="project" value="UniProtKB-KW"/>
</dbReference>
<dbReference type="InterPro" id="IPR050234">
    <property type="entry name" value="Nuclear_hormone_rcpt_NR1"/>
</dbReference>
<keyword evidence="2" id="KW-0863">Zinc-finger</keyword>
<dbReference type="GO" id="GO:0043565">
    <property type="term" value="F:sequence-specific DNA binding"/>
    <property type="evidence" value="ECO:0007669"/>
    <property type="project" value="InterPro"/>
</dbReference>
<reference evidence="10 11" key="1">
    <citation type="submission" date="2019-01" db="EMBL/GenBank/DDBJ databases">
        <title>A draft genome assembly of the solar-powered sea slug Elysia chlorotica.</title>
        <authorList>
            <person name="Cai H."/>
            <person name="Li Q."/>
            <person name="Fang X."/>
            <person name="Li J."/>
            <person name="Curtis N.E."/>
            <person name="Altenburger A."/>
            <person name="Shibata T."/>
            <person name="Feng M."/>
            <person name="Maeda T."/>
            <person name="Schwartz J.A."/>
            <person name="Shigenobu S."/>
            <person name="Lundholm N."/>
            <person name="Nishiyama T."/>
            <person name="Yang H."/>
            <person name="Hasebe M."/>
            <person name="Li S."/>
            <person name="Pierce S.K."/>
            <person name="Wang J."/>
        </authorList>
    </citation>
    <scope>NUCLEOTIDE SEQUENCE [LARGE SCALE GENOMIC DNA]</scope>
    <source>
        <strain evidence="10">EC2010</strain>
        <tissue evidence="10">Whole organism of an adult</tissue>
    </source>
</reference>
<dbReference type="GO" id="GO:0003700">
    <property type="term" value="F:DNA-binding transcription factor activity"/>
    <property type="evidence" value="ECO:0007669"/>
    <property type="project" value="InterPro"/>
</dbReference>
<dbReference type="PROSITE" id="PS51030">
    <property type="entry name" value="NUCLEAR_REC_DBD_2"/>
    <property type="match status" value="1"/>
</dbReference>
<evidence type="ECO:0000256" key="8">
    <source>
        <dbReference type="ARBA" id="ARBA00023242"/>
    </source>
</evidence>
<dbReference type="SUPFAM" id="SSF48508">
    <property type="entry name" value="Nuclear receptor ligand-binding domain"/>
    <property type="match status" value="1"/>
</dbReference>
<keyword evidence="5" id="KW-0238">DNA-binding</keyword>
<keyword evidence="11" id="KW-1185">Reference proteome</keyword>
<evidence type="ECO:0000256" key="4">
    <source>
        <dbReference type="ARBA" id="ARBA00023015"/>
    </source>
</evidence>
<dbReference type="Pfam" id="PF00105">
    <property type="entry name" value="zf-C4"/>
    <property type="match status" value="1"/>
</dbReference>
<evidence type="ECO:0000256" key="5">
    <source>
        <dbReference type="ARBA" id="ARBA00023125"/>
    </source>
</evidence>
<dbReference type="InterPro" id="IPR001628">
    <property type="entry name" value="Znf_hrmn_rcpt"/>
</dbReference>
<dbReference type="Proteomes" id="UP000271974">
    <property type="component" value="Unassembled WGS sequence"/>
</dbReference>
<evidence type="ECO:0000256" key="3">
    <source>
        <dbReference type="ARBA" id="ARBA00022833"/>
    </source>
</evidence>
<dbReference type="InterPro" id="IPR013088">
    <property type="entry name" value="Znf_NHR/GATA"/>
</dbReference>